<reference evidence="3 4" key="2">
    <citation type="journal article" date="2013" name="Genome Announc.">
        <title>Genome Sequence of Growth-Improving Paenibacillus mucilaginosus Strain KNP414.</title>
        <authorList>
            <person name="Lu J.J."/>
            <person name="Wang J.F."/>
            <person name="Hu X.F."/>
        </authorList>
    </citation>
    <scope>NUCLEOTIDE SEQUENCE [LARGE SCALE GENOMIC DNA]</scope>
    <source>
        <strain evidence="3 4">KNP414</strain>
    </source>
</reference>
<gene>
    <name evidence="3" type="ordered locus">KNP414_07396</name>
</gene>
<dbReference type="EMBL" id="CP002869">
    <property type="protein sequence ID" value="AEI45900.1"/>
    <property type="molecule type" value="Genomic_DNA"/>
</dbReference>
<evidence type="ECO:0000256" key="1">
    <source>
        <dbReference type="SAM" id="SignalP"/>
    </source>
</evidence>
<evidence type="ECO:0000259" key="2">
    <source>
        <dbReference type="Pfam" id="PF07833"/>
    </source>
</evidence>
<name>F8FPT3_PAEMK</name>
<accession>F8FPT3</accession>
<dbReference type="KEGG" id="pms:KNP414_07396"/>
<feature type="domain" description="Copper amine oxidase-like N-terminal" evidence="2">
    <location>
        <begin position="37"/>
        <end position="83"/>
    </location>
</feature>
<dbReference type="PATRIC" id="fig|1036673.3.peg.6902"/>
<keyword evidence="1" id="KW-0732">Signal</keyword>
<sequence>MKKFVLGFLCGAALVSSAAAYASDEIRAVLFPVQFEFNGEKVETPSRFAILNYNGHTYVPLRYMAENLGAGAAYREEDKTVAVVSKPSGAGDTEKRIWAAQYRLERGMSSKEVRDALGEPSFSALLDSSRQQWRYDIGASPGYQSSGGVSADMEALKRGDLQAQVFVSWNAAGEVDRYELWAAGAAEGGNRPVSVHIVYPDGSSSTSEY</sequence>
<dbReference type="RefSeq" id="WP_013921041.1">
    <property type="nucleotide sequence ID" value="NC_015690.1"/>
</dbReference>
<feature type="signal peptide" evidence="1">
    <location>
        <begin position="1"/>
        <end position="22"/>
    </location>
</feature>
<dbReference type="AlphaFoldDB" id="F8FPT3"/>
<protein>
    <recommendedName>
        <fullName evidence="2">Copper amine oxidase-like N-terminal domain-containing protein</fullName>
    </recommendedName>
</protein>
<proteinExistence type="predicted"/>
<evidence type="ECO:0000313" key="4">
    <source>
        <dbReference type="Proteomes" id="UP000006620"/>
    </source>
</evidence>
<dbReference type="Proteomes" id="UP000006620">
    <property type="component" value="Chromosome"/>
</dbReference>
<dbReference type="HOGENOM" id="CLU_1314410_0_0_9"/>
<reference evidence="4" key="1">
    <citation type="submission" date="2011-06" db="EMBL/GenBank/DDBJ databases">
        <title>Complete genome sequence of Paenibacillus mucilaginosus KNP414.</title>
        <authorList>
            <person name="Wang J."/>
            <person name="Hu S."/>
            <person name="Hu X."/>
            <person name="Zhang B."/>
            <person name="Dong D."/>
            <person name="Zhang S."/>
            <person name="Zhao K."/>
            <person name="Wu D."/>
        </authorList>
    </citation>
    <scope>NUCLEOTIDE SEQUENCE [LARGE SCALE GENOMIC DNA]</scope>
    <source>
        <strain evidence="4">KNP414</strain>
    </source>
</reference>
<evidence type="ECO:0000313" key="3">
    <source>
        <dbReference type="EMBL" id="AEI45900.1"/>
    </source>
</evidence>
<dbReference type="InterPro" id="IPR012854">
    <property type="entry name" value="Cu_amine_oxidase-like_N"/>
</dbReference>
<feature type="chain" id="PRO_5003370861" description="Copper amine oxidase-like N-terminal domain-containing protein" evidence="1">
    <location>
        <begin position="23"/>
        <end position="209"/>
    </location>
</feature>
<dbReference type="Pfam" id="PF07833">
    <property type="entry name" value="Cu_amine_oxidN1"/>
    <property type="match status" value="1"/>
</dbReference>
<organism evidence="3 4">
    <name type="scientific">Paenibacillus mucilaginosus (strain KNP414)</name>
    <dbReference type="NCBI Taxonomy" id="1036673"/>
    <lineage>
        <taxon>Bacteria</taxon>
        <taxon>Bacillati</taxon>
        <taxon>Bacillota</taxon>
        <taxon>Bacilli</taxon>
        <taxon>Bacillales</taxon>
        <taxon>Paenibacillaceae</taxon>
        <taxon>Paenibacillus</taxon>
    </lineage>
</organism>